<organism evidence="1 2">
    <name type="scientific">Phytopseudomonas flavescens</name>
    <dbReference type="NCBI Taxonomy" id="29435"/>
    <lineage>
        <taxon>Bacteria</taxon>
        <taxon>Pseudomonadati</taxon>
        <taxon>Pseudomonadota</taxon>
        <taxon>Gammaproteobacteria</taxon>
        <taxon>Pseudomonadales</taxon>
        <taxon>Pseudomonadaceae</taxon>
        <taxon>Phytopseudomonas</taxon>
    </lineage>
</organism>
<protein>
    <submittedName>
        <fullName evidence="1">Uncharacterized protein</fullName>
    </submittedName>
</protein>
<evidence type="ECO:0000313" key="2">
    <source>
        <dbReference type="Proteomes" id="UP000198606"/>
    </source>
</evidence>
<dbReference type="Proteomes" id="UP000198606">
    <property type="component" value="Unassembled WGS sequence"/>
</dbReference>
<dbReference type="EMBL" id="FNDG01000001">
    <property type="protein sequence ID" value="SDG87106.1"/>
    <property type="molecule type" value="Genomic_DNA"/>
</dbReference>
<dbReference type="RefSeq" id="WP_084305794.1">
    <property type="nucleotide sequence ID" value="NZ_FNDG01000001.1"/>
</dbReference>
<gene>
    <name evidence="1" type="ORF">SAMN05216588_101254</name>
</gene>
<reference evidence="1 2" key="1">
    <citation type="submission" date="2016-10" db="EMBL/GenBank/DDBJ databases">
        <authorList>
            <person name="de Groot N.N."/>
        </authorList>
    </citation>
    <scope>NUCLEOTIDE SEQUENCE [LARGE SCALE GENOMIC DNA]</scope>
    <source>
        <strain evidence="1 2">LMG 18387</strain>
    </source>
</reference>
<evidence type="ECO:0000313" key="1">
    <source>
        <dbReference type="EMBL" id="SDG87106.1"/>
    </source>
</evidence>
<name>A0A1G7XSP5_9GAMM</name>
<proteinExistence type="predicted"/>
<accession>A0A1G7XSP5</accession>
<dbReference type="AlphaFoldDB" id="A0A1G7XSP5"/>
<sequence>MPNTITRAKICRDTGLTESQVAAWITHAESYVDGSGYRLFFRVETPGEILELIPPLTREHALIVANL</sequence>
<dbReference type="STRING" id="29435.SAMN05216588_101254"/>